<proteinExistence type="predicted"/>
<dbReference type="EMBL" id="BK015180">
    <property type="protein sequence ID" value="DAD94690.1"/>
    <property type="molecule type" value="Genomic_DNA"/>
</dbReference>
<sequence length="71" mass="7703">MAFSPPTRKTLVSSLMRGFSFIPQYKIPPPYGHMTTGTGTIKGILPAVVTTLPQAGYAYIIAQSALFQKRS</sequence>
<protein>
    <submittedName>
        <fullName evidence="1">Uncharacterized protein</fullName>
    </submittedName>
</protein>
<reference evidence="1" key="1">
    <citation type="journal article" date="2021" name="Proc. Natl. Acad. Sci. U.S.A.">
        <title>A Catalog of Tens of Thousands of Viruses from Human Metagenomes Reveals Hidden Associations with Chronic Diseases.</title>
        <authorList>
            <person name="Tisza M.J."/>
            <person name="Buck C.B."/>
        </authorList>
    </citation>
    <scope>NUCLEOTIDE SEQUENCE</scope>
    <source>
        <strain evidence="1">CtsMn4</strain>
    </source>
</reference>
<accession>A0A8S5NK79</accession>
<name>A0A8S5NK79_9CAUD</name>
<organism evidence="1">
    <name type="scientific">Siphoviridae sp. ctsMn4</name>
    <dbReference type="NCBI Taxonomy" id="2826485"/>
    <lineage>
        <taxon>Viruses</taxon>
        <taxon>Duplodnaviria</taxon>
        <taxon>Heunggongvirae</taxon>
        <taxon>Uroviricota</taxon>
        <taxon>Caudoviricetes</taxon>
    </lineage>
</organism>
<evidence type="ECO:0000313" key="1">
    <source>
        <dbReference type="EMBL" id="DAD94690.1"/>
    </source>
</evidence>